<comment type="similarity">
    <text evidence="1">Belongs to the RMI1 family.</text>
</comment>
<dbReference type="GO" id="GO:0000712">
    <property type="term" value="P:resolution of meiotic recombination intermediates"/>
    <property type="evidence" value="ECO:0007669"/>
    <property type="project" value="TreeGrafter"/>
</dbReference>
<evidence type="ECO:0000256" key="1">
    <source>
        <dbReference type="ARBA" id="ARBA00006395"/>
    </source>
</evidence>
<proteinExistence type="inferred from homology"/>
<dbReference type="STRING" id="10181.G5C937"/>
<name>G5C937_HETGA</name>
<evidence type="ECO:0000313" key="6">
    <source>
        <dbReference type="Proteomes" id="UP000006813"/>
    </source>
</evidence>
<feature type="domain" description="RecQ mediated genome instability protein 1 OB-fold" evidence="4">
    <location>
        <begin position="22"/>
        <end position="157"/>
    </location>
</feature>
<organism evidence="5 6">
    <name type="scientific">Heterocephalus glaber</name>
    <name type="common">Naked mole rat</name>
    <dbReference type="NCBI Taxonomy" id="10181"/>
    <lineage>
        <taxon>Eukaryota</taxon>
        <taxon>Metazoa</taxon>
        <taxon>Chordata</taxon>
        <taxon>Craniata</taxon>
        <taxon>Vertebrata</taxon>
        <taxon>Euteleostomi</taxon>
        <taxon>Mammalia</taxon>
        <taxon>Eutheria</taxon>
        <taxon>Euarchontoglires</taxon>
        <taxon>Glires</taxon>
        <taxon>Rodentia</taxon>
        <taxon>Hystricomorpha</taxon>
        <taxon>Bathyergidae</taxon>
        <taxon>Heterocephalus</taxon>
    </lineage>
</organism>
<dbReference type="GO" id="GO:0000724">
    <property type="term" value="P:double-strand break repair via homologous recombination"/>
    <property type="evidence" value="ECO:0007669"/>
    <property type="project" value="TreeGrafter"/>
</dbReference>
<dbReference type="Pfam" id="PF08585">
    <property type="entry name" value="RMI1_N_C"/>
    <property type="match status" value="1"/>
</dbReference>
<dbReference type="EMBL" id="JH173940">
    <property type="protein sequence ID" value="EHB18048.1"/>
    <property type="molecule type" value="Genomic_DNA"/>
</dbReference>
<reference evidence="5 6" key="1">
    <citation type="journal article" date="2011" name="Nature">
        <title>Genome sequencing reveals insights into physiology and longevity of the naked mole rat.</title>
        <authorList>
            <person name="Kim E.B."/>
            <person name="Fang X."/>
            <person name="Fushan A.A."/>
            <person name="Huang Z."/>
            <person name="Lobanov A.V."/>
            <person name="Han L."/>
            <person name="Marino S.M."/>
            <person name="Sun X."/>
            <person name="Turanov A.A."/>
            <person name="Yang P."/>
            <person name="Yim S.H."/>
            <person name="Zhao X."/>
            <person name="Kasaikina M.V."/>
            <person name="Stoletzki N."/>
            <person name="Peng C."/>
            <person name="Polak P."/>
            <person name="Xiong Z."/>
            <person name="Kiezun A."/>
            <person name="Zhu Y."/>
            <person name="Chen Y."/>
            <person name="Kryukov G.V."/>
            <person name="Zhang Q."/>
            <person name="Peshkin L."/>
            <person name="Yang L."/>
            <person name="Bronson R.T."/>
            <person name="Buffenstein R."/>
            <person name="Wang B."/>
            <person name="Han C."/>
            <person name="Li Q."/>
            <person name="Chen L."/>
            <person name="Zhao W."/>
            <person name="Sunyaev S.R."/>
            <person name="Park T.J."/>
            <person name="Zhang G."/>
            <person name="Wang J."/>
            <person name="Gladyshev V.N."/>
        </authorList>
    </citation>
    <scope>NUCLEOTIDE SEQUENCE [LARGE SCALE GENOMIC DNA]</scope>
</reference>
<protein>
    <recommendedName>
        <fullName evidence="2">RecQ-mediated genome instability protein 1</fullName>
    </recommendedName>
</protein>
<dbReference type="SMART" id="SM01161">
    <property type="entry name" value="DUF1767"/>
    <property type="match status" value="1"/>
</dbReference>
<dbReference type="PANTHER" id="PTHR14790">
    <property type="entry name" value="RECQ-MEDIATED GENOME INSTABILITY PROTEIN 1 RMI1"/>
    <property type="match status" value="1"/>
</dbReference>
<sequence>MNKQVFEQWLLSDLRDLEHPLLPDDILEIPKGELNRFYALQIHPLVDVSQPPYSQIQQLRGKNTTNDLVTTETQVTPKPWEPKPSSILMLQLTDGVVQMQGMEYQCIPARHSDLPPGTKILVYGNISFCLGVLLLKPENVKELGGEVDALLEEYAQEKVLARLIEESDPIASIIPNKSNQNISKVIDVLDTVLGPSDEELLASLDENDELAANNDTLERCINTGSALNTVPMRQSDFEPGFSSLRPKEKPPNQFLHFTDGELDDFSLEEVLLLEETVQKEQMKTKESQPLTLNKNTDKSMERFFTKT</sequence>
<dbReference type="Gene3D" id="2.40.50.770">
    <property type="entry name" value="RecQ-mediated genome instability protein Rmi1, C-terminal domain"/>
    <property type="match status" value="1"/>
</dbReference>
<evidence type="ECO:0000313" key="5">
    <source>
        <dbReference type="EMBL" id="EHB18048.1"/>
    </source>
</evidence>
<accession>G5C937</accession>
<dbReference type="InterPro" id="IPR042470">
    <property type="entry name" value="RMI1_N_C_sf"/>
</dbReference>
<evidence type="ECO:0000256" key="3">
    <source>
        <dbReference type="SAM" id="MobiDB-lite"/>
    </source>
</evidence>
<dbReference type="InterPro" id="IPR013894">
    <property type="entry name" value="RMI1_OB"/>
</dbReference>
<gene>
    <name evidence="5" type="ORF">GW7_02243</name>
</gene>
<feature type="region of interest" description="Disordered" evidence="3">
    <location>
        <begin position="284"/>
        <end position="307"/>
    </location>
</feature>
<dbReference type="Proteomes" id="UP000006813">
    <property type="component" value="Unassembled WGS sequence"/>
</dbReference>
<dbReference type="GO" id="GO:0016604">
    <property type="term" value="C:nuclear body"/>
    <property type="evidence" value="ECO:0007669"/>
    <property type="project" value="TreeGrafter"/>
</dbReference>
<evidence type="ECO:0000256" key="2">
    <source>
        <dbReference type="ARBA" id="ARBA00018987"/>
    </source>
</evidence>
<dbReference type="FunFam" id="2.40.50.770:FF:000002">
    <property type="entry name" value="recQ-mediated genome instability protein 1"/>
    <property type="match status" value="1"/>
</dbReference>
<dbReference type="GO" id="GO:0031422">
    <property type="term" value="C:RecQ family helicase-topoisomerase III complex"/>
    <property type="evidence" value="ECO:0007669"/>
    <property type="project" value="TreeGrafter"/>
</dbReference>
<dbReference type="InParanoid" id="G5C937"/>
<feature type="compositionally biased region" description="Basic and acidic residues" evidence="3">
    <location>
        <begin position="295"/>
        <end position="307"/>
    </location>
</feature>
<evidence type="ECO:0000259" key="4">
    <source>
        <dbReference type="Pfam" id="PF08585"/>
    </source>
</evidence>
<dbReference type="AlphaFoldDB" id="G5C937"/>
<dbReference type="PANTHER" id="PTHR14790:SF15">
    <property type="entry name" value="RECQ-MEDIATED GENOME INSTABILITY PROTEIN 1"/>
    <property type="match status" value="1"/>
</dbReference>